<dbReference type="Proteomes" id="UP000059188">
    <property type="component" value="Unassembled WGS sequence"/>
</dbReference>
<evidence type="ECO:0000256" key="1">
    <source>
        <dbReference type="SAM" id="MobiDB-lite"/>
    </source>
</evidence>
<feature type="region of interest" description="Disordered" evidence="1">
    <location>
        <begin position="138"/>
        <end position="195"/>
    </location>
</feature>
<feature type="compositionally biased region" description="Polar residues" evidence="1">
    <location>
        <begin position="234"/>
        <end position="247"/>
    </location>
</feature>
<feature type="compositionally biased region" description="Polar residues" evidence="1">
    <location>
        <begin position="177"/>
        <end position="195"/>
    </location>
</feature>
<protein>
    <submittedName>
        <fullName evidence="2">Uncharacterized protein</fullName>
    </submittedName>
</protein>
<dbReference type="EMBL" id="LN679104">
    <property type="protein sequence ID" value="CEL61087.1"/>
    <property type="molecule type" value="Genomic_DNA"/>
</dbReference>
<feature type="compositionally biased region" description="Polar residues" evidence="1">
    <location>
        <begin position="105"/>
        <end position="123"/>
    </location>
</feature>
<feature type="region of interest" description="Disordered" evidence="1">
    <location>
        <begin position="1"/>
        <end position="24"/>
    </location>
</feature>
<organism evidence="2 3">
    <name type="scientific">Thanatephorus cucumeris (strain AG1-IB / isolate 7/3/14)</name>
    <name type="common">Lettuce bottom rot fungus</name>
    <name type="synonym">Rhizoctonia solani</name>
    <dbReference type="NCBI Taxonomy" id="1108050"/>
    <lineage>
        <taxon>Eukaryota</taxon>
        <taxon>Fungi</taxon>
        <taxon>Dikarya</taxon>
        <taxon>Basidiomycota</taxon>
        <taxon>Agaricomycotina</taxon>
        <taxon>Agaricomycetes</taxon>
        <taxon>Cantharellales</taxon>
        <taxon>Ceratobasidiaceae</taxon>
        <taxon>Rhizoctonia</taxon>
        <taxon>Rhizoctonia solani AG-1</taxon>
    </lineage>
</organism>
<evidence type="ECO:0000313" key="2">
    <source>
        <dbReference type="EMBL" id="CEL61087.1"/>
    </source>
</evidence>
<proteinExistence type="predicted"/>
<sequence>MTSDESFTHVDAPSSIGHGPLQTSALSSFNSRVSHTQGVTYVRVGRGIVPTARYEKSVARGRSNAGELAATSVYSLDGEISPGESTKSKWYKQPFARGRNLSLQSILPKRSPSTTTSNKSSIIHQEAELPIIDIAPAPLDRGLDRGTQNEAGPSKLRKPRSRSPLPSVPASALASPIPTSHTQLNPTSTPTQHSAQRVIVQHPNTSTRASNETEEDEDGQILLDLLGVTERLSTRSPETEQAQLHSLPTSETEPETESEQRLTPTVRQLPVPPQFPVPVLNIPPPHDSQDAFAYVFGQTPRSSFMDYRSSIPPPPYAQRQSAVLDRHMRPPQNQLRPLDRKAGDLPPVAPLSIRRRDRG</sequence>
<evidence type="ECO:0000313" key="3">
    <source>
        <dbReference type="Proteomes" id="UP000059188"/>
    </source>
</evidence>
<feature type="region of interest" description="Disordered" evidence="1">
    <location>
        <begin position="105"/>
        <end position="124"/>
    </location>
</feature>
<accession>A0A0B7FY55</accession>
<gene>
    <name evidence="2" type="ORF">RSOLAG1IB_04327</name>
</gene>
<feature type="region of interest" description="Disordered" evidence="1">
    <location>
        <begin position="233"/>
        <end position="270"/>
    </location>
</feature>
<name>A0A0B7FY55_THACB</name>
<reference evidence="2 3" key="1">
    <citation type="submission" date="2014-11" db="EMBL/GenBank/DDBJ databases">
        <authorList>
            <person name="Wibberg Daniel"/>
        </authorList>
    </citation>
    <scope>NUCLEOTIDE SEQUENCE [LARGE SCALE GENOMIC DNA]</scope>
    <source>
        <strain evidence="2">Rhizoctonia solani AG1-IB 7/3/14</strain>
    </source>
</reference>
<feature type="region of interest" description="Disordered" evidence="1">
    <location>
        <begin position="305"/>
        <end position="359"/>
    </location>
</feature>
<keyword evidence="3" id="KW-1185">Reference proteome</keyword>
<dbReference type="OrthoDB" id="3179730at2759"/>
<dbReference type="AlphaFoldDB" id="A0A0B7FY55"/>